<proteinExistence type="predicted"/>
<name>A0A8S0WFL4_CYCAE</name>
<sequence>MQTTTIRISRAGIHTNVDTASWPFIYLHRPHKHSFKNQAPYLFAPPPIAPPPSSEILINAIQPGSGGHLMSSIALNEGPREDEEAEEKSEEKHLSEGPPSFRDAVDSRVNTGTVAGLRSSEDAPGLENVEGGPDDDLRDNLSFLSDESEQEEKESGRLLWKTSNTTPQKPVSQLLSTPSFANFKKNALPSVNGSPLKKLPAPADDVDDDMPVYSCLGHPTLLNQPVKHRCDGKEDTPASNTVYASGIVTSSQQKIQELEVYLFLKECPERRVGRTDEDAMNSTEWVKALILKFHAQEAGGLRVAMEDPSTVLVLHQGM</sequence>
<evidence type="ECO:0000313" key="3">
    <source>
        <dbReference type="Proteomes" id="UP000467700"/>
    </source>
</evidence>
<organism evidence="2 3">
    <name type="scientific">Cyclocybe aegerita</name>
    <name type="common">Black poplar mushroom</name>
    <name type="synonym">Agrocybe aegerita</name>
    <dbReference type="NCBI Taxonomy" id="1973307"/>
    <lineage>
        <taxon>Eukaryota</taxon>
        <taxon>Fungi</taxon>
        <taxon>Dikarya</taxon>
        <taxon>Basidiomycota</taxon>
        <taxon>Agaricomycotina</taxon>
        <taxon>Agaricomycetes</taxon>
        <taxon>Agaricomycetidae</taxon>
        <taxon>Agaricales</taxon>
        <taxon>Agaricineae</taxon>
        <taxon>Bolbitiaceae</taxon>
        <taxon>Cyclocybe</taxon>
    </lineage>
</organism>
<accession>A0A8S0WFL4</accession>
<feature type="compositionally biased region" description="Polar residues" evidence="1">
    <location>
        <begin position="161"/>
        <end position="174"/>
    </location>
</feature>
<comment type="caution">
    <text evidence="2">The sequence shown here is derived from an EMBL/GenBank/DDBJ whole genome shotgun (WGS) entry which is preliminary data.</text>
</comment>
<dbReference type="AlphaFoldDB" id="A0A8S0WFL4"/>
<evidence type="ECO:0000313" key="2">
    <source>
        <dbReference type="EMBL" id="CAA7260763.1"/>
    </source>
</evidence>
<feature type="region of interest" description="Disordered" evidence="1">
    <location>
        <begin position="68"/>
        <end position="174"/>
    </location>
</feature>
<protein>
    <submittedName>
        <fullName evidence="2">Uncharacterized protein</fullName>
    </submittedName>
</protein>
<dbReference type="Proteomes" id="UP000467700">
    <property type="component" value="Unassembled WGS sequence"/>
</dbReference>
<gene>
    <name evidence="2" type="ORF">AAE3_LOCUS3070</name>
</gene>
<dbReference type="EMBL" id="CACVBS010000030">
    <property type="protein sequence ID" value="CAA7260763.1"/>
    <property type="molecule type" value="Genomic_DNA"/>
</dbReference>
<keyword evidence="3" id="KW-1185">Reference proteome</keyword>
<reference evidence="2 3" key="1">
    <citation type="submission" date="2020-01" db="EMBL/GenBank/DDBJ databases">
        <authorList>
            <person name="Gupta K D."/>
        </authorList>
    </citation>
    <scope>NUCLEOTIDE SEQUENCE [LARGE SCALE GENOMIC DNA]</scope>
</reference>
<evidence type="ECO:0000256" key="1">
    <source>
        <dbReference type="SAM" id="MobiDB-lite"/>
    </source>
</evidence>